<evidence type="ECO:0000313" key="2">
    <source>
        <dbReference type="Proteomes" id="UP000598467"/>
    </source>
</evidence>
<protein>
    <submittedName>
        <fullName evidence="1">DUF4089 domain-containing protein</fullName>
    </submittedName>
</protein>
<evidence type="ECO:0000313" key="1">
    <source>
        <dbReference type="EMBL" id="MBD1545615.1"/>
    </source>
</evidence>
<organism evidence="1 2">
    <name type="scientific">Roseibium aggregatum</name>
    <dbReference type="NCBI Taxonomy" id="187304"/>
    <lineage>
        <taxon>Bacteria</taxon>
        <taxon>Pseudomonadati</taxon>
        <taxon>Pseudomonadota</taxon>
        <taxon>Alphaproteobacteria</taxon>
        <taxon>Hyphomicrobiales</taxon>
        <taxon>Stappiaceae</taxon>
        <taxon>Roseibium</taxon>
    </lineage>
</organism>
<gene>
    <name evidence="1" type="ORF">HK439_05035</name>
</gene>
<reference evidence="1" key="1">
    <citation type="submission" date="2020-05" db="EMBL/GenBank/DDBJ databases">
        <title>Identification of trans-AT polyketide cluster in two marine bacteria, producers of a novel glutaramide-containing polyketide sesbanimide D and analogs.</title>
        <authorList>
            <person name="Kacar D."/>
            <person name="Rodriguez P."/>
            <person name="Canedo L."/>
            <person name="Gonzalez E."/>
            <person name="Galan B."/>
            <person name="De La Calle F."/>
            <person name="Garcia J.L."/>
        </authorList>
    </citation>
    <scope>NUCLEOTIDE SEQUENCE</scope>
    <source>
        <strain evidence="1">PHM038</strain>
    </source>
</reference>
<dbReference type="InterPro" id="IPR025148">
    <property type="entry name" value="AtzG-like"/>
</dbReference>
<proteinExistence type="predicted"/>
<name>A0A926NXT7_9HYPH</name>
<dbReference type="Proteomes" id="UP000598467">
    <property type="component" value="Unassembled WGS sequence"/>
</dbReference>
<accession>A0A926NXT7</accession>
<dbReference type="AlphaFoldDB" id="A0A926NXT7"/>
<dbReference type="EMBL" id="JABFCZ010000005">
    <property type="protein sequence ID" value="MBD1545615.1"/>
    <property type="molecule type" value="Genomic_DNA"/>
</dbReference>
<dbReference type="Pfam" id="PF13318">
    <property type="entry name" value="AtzG-like"/>
    <property type="match status" value="1"/>
</dbReference>
<comment type="caution">
    <text evidence="1">The sequence shown here is derived from an EMBL/GenBank/DDBJ whole genome shotgun (WGS) entry which is preliminary data.</text>
</comment>
<sequence>METVIGLTVKDDWRPVVEAHVAATAKAADLVLSFPLDDELEAAPVFFP</sequence>